<reference evidence="9 10" key="1">
    <citation type="submission" date="2023-07" db="EMBL/GenBank/DDBJ databases">
        <title>Genomic Encyclopedia of Type Strains, Phase IV (KMG-IV): sequencing the most valuable type-strain genomes for metagenomic binning, comparative biology and taxonomic classification.</title>
        <authorList>
            <person name="Goeker M."/>
        </authorList>
    </citation>
    <scope>NUCLEOTIDE SEQUENCE [LARGE SCALE GENOMIC DNA]</scope>
    <source>
        <strain evidence="9 10">DSM 5896</strain>
    </source>
</reference>
<keyword evidence="5 7" id="KW-1133">Transmembrane helix</keyword>
<feature type="transmembrane region" description="Helical" evidence="7">
    <location>
        <begin position="238"/>
        <end position="260"/>
    </location>
</feature>
<dbReference type="Pfam" id="PF00528">
    <property type="entry name" value="BPD_transp_1"/>
    <property type="match status" value="1"/>
</dbReference>
<feature type="transmembrane region" description="Helical" evidence="7">
    <location>
        <begin position="101"/>
        <end position="124"/>
    </location>
</feature>
<organism evidence="9 10">
    <name type="scientific">Labrys monachus</name>
    <dbReference type="NCBI Taxonomy" id="217067"/>
    <lineage>
        <taxon>Bacteria</taxon>
        <taxon>Pseudomonadati</taxon>
        <taxon>Pseudomonadota</taxon>
        <taxon>Alphaproteobacteria</taxon>
        <taxon>Hyphomicrobiales</taxon>
        <taxon>Xanthobacteraceae</taxon>
        <taxon>Labrys</taxon>
    </lineage>
</organism>
<keyword evidence="4 7" id="KW-0812">Transmembrane</keyword>
<keyword evidence="3" id="KW-1003">Cell membrane</keyword>
<keyword evidence="10" id="KW-1185">Reference proteome</keyword>
<evidence type="ECO:0000256" key="1">
    <source>
        <dbReference type="ARBA" id="ARBA00004651"/>
    </source>
</evidence>
<evidence type="ECO:0000313" key="9">
    <source>
        <dbReference type="EMBL" id="MDQ0391121.1"/>
    </source>
</evidence>
<dbReference type="Gene3D" id="1.10.3720.10">
    <property type="entry name" value="MetI-like"/>
    <property type="match status" value="1"/>
</dbReference>
<dbReference type="PANTHER" id="PTHR43163:SF6">
    <property type="entry name" value="DIPEPTIDE TRANSPORT SYSTEM PERMEASE PROTEIN DPPB-RELATED"/>
    <property type="match status" value="1"/>
</dbReference>
<evidence type="ECO:0000256" key="3">
    <source>
        <dbReference type="ARBA" id="ARBA00022475"/>
    </source>
</evidence>
<evidence type="ECO:0000256" key="6">
    <source>
        <dbReference type="ARBA" id="ARBA00023136"/>
    </source>
</evidence>
<dbReference type="InterPro" id="IPR035906">
    <property type="entry name" value="MetI-like_sf"/>
</dbReference>
<dbReference type="SUPFAM" id="SSF161098">
    <property type="entry name" value="MetI-like"/>
    <property type="match status" value="1"/>
</dbReference>
<feature type="transmembrane region" description="Helical" evidence="7">
    <location>
        <begin position="12"/>
        <end position="32"/>
    </location>
</feature>
<comment type="caution">
    <text evidence="9">The sequence shown here is derived from an EMBL/GenBank/DDBJ whole genome shotgun (WGS) entry which is preliminary data.</text>
</comment>
<protein>
    <submittedName>
        <fullName evidence="9">Peptide/nickel transport system permease protein</fullName>
    </submittedName>
</protein>
<dbReference type="Pfam" id="PF19300">
    <property type="entry name" value="BPD_transp_1_N"/>
    <property type="match status" value="1"/>
</dbReference>
<feature type="transmembrane region" description="Helical" evidence="7">
    <location>
        <begin position="280"/>
        <end position="299"/>
    </location>
</feature>
<gene>
    <name evidence="9" type="ORF">J3R73_000913</name>
</gene>
<evidence type="ECO:0000256" key="4">
    <source>
        <dbReference type="ARBA" id="ARBA00022692"/>
    </source>
</evidence>
<dbReference type="InterPro" id="IPR045621">
    <property type="entry name" value="BPD_transp_1_N"/>
</dbReference>
<dbReference type="InterPro" id="IPR000515">
    <property type="entry name" value="MetI-like"/>
</dbReference>
<dbReference type="RefSeq" id="WP_307422947.1">
    <property type="nucleotide sequence ID" value="NZ_JAUSVK010000001.1"/>
</dbReference>
<evidence type="ECO:0000259" key="8">
    <source>
        <dbReference type="PROSITE" id="PS50928"/>
    </source>
</evidence>
<dbReference type="CDD" id="cd06261">
    <property type="entry name" value="TM_PBP2"/>
    <property type="match status" value="1"/>
</dbReference>
<evidence type="ECO:0000256" key="5">
    <source>
        <dbReference type="ARBA" id="ARBA00022989"/>
    </source>
</evidence>
<comment type="subcellular location">
    <subcellularLocation>
        <location evidence="1 7">Cell membrane</location>
        <topology evidence="1 7">Multi-pass membrane protein</topology>
    </subcellularLocation>
</comment>
<evidence type="ECO:0000256" key="7">
    <source>
        <dbReference type="RuleBase" id="RU363032"/>
    </source>
</evidence>
<sequence length="313" mass="33864">MNVVFFSLSRLLQLIPVLLGITLVAFLLLRVMPGDPATLMLGSRGTPEDIAALTRQLGLDRPLWLQYLSFLSDIVQGSFGRSIAYKTQIGPLLIERLWPTLALVGLSTVFALIMTVPLALYTAVRRNSLADHAVKFFFVAAMSMPPFWLGVLLVLLLSIVFPVFPVSGYGKDWLDRLHHLTLPAIIIALGTAALTIRSLRSSVIAVLGADYVDTARAKGLPEGTVIWRHVLRNSLTSTISVLAVHTSWVIGGTVVIETVFGIPGLGSLLVSSISARDYPLVQGLTVTFAVLVVLINLLADIAYSIVDPRVSLS</sequence>
<dbReference type="EMBL" id="JAUSVK010000001">
    <property type="protein sequence ID" value="MDQ0391121.1"/>
    <property type="molecule type" value="Genomic_DNA"/>
</dbReference>
<proteinExistence type="inferred from homology"/>
<dbReference type="PROSITE" id="PS50928">
    <property type="entry name" value="ABC_TM1"/>
    <property type="match status" value="1"/>
</dbReference>
<evidence type="ECO:0000256" key="2">
    <source>
        <dbReference type="ARBA" id="ARBA00022448"/>
    </source>
</evidence>
<name>A0ABU0F928_9HYPH</name>
<comment type="similarity">
    <text evidence="7">Belongs to the binding-protein-dependent transport system permease family.</text>
</comment>
<feature type="domain" description="ABC transmembrane type-1" evidence="8">
    <location>
        <begin position="97"/>
        <end position="299"/>
    </location>
</feature>
<feature type="transmembrane region" description="Helical" evidence="7">
    <location>
        <begin position="176"/>
        <end position="196"/>
    </location>
</feature>
<keyword evidence="6 7" id="KW-0472">Membrane</keyword>
<accession>A0ABU0F928</accession>
<evidence type="ECO:0000313" key="10">
    <source>
        <dbReference type="Proteomes" id="UP001237448"/>
    </source>
</evidence>
<dbReference type="PANTHER" id="PTHR43163">
    <property type="entry name" value="DIPEPTIDE TRANSPORT SYSTEM PERMEASE PROTEIN DPPB-RELATED"/>
    <property type="match status" value="1"/>
</dbReference>
<dbReference type="Proteomes" id="UP001237448">
    <property type="component" value="Unassembled WGS sequence"/>
</dbReference>
<keyword evidence="2 7" id="KW-0813">Transport</keyword>
<feature type="transmembrane region" description="Helical" evidence="7">
    <location>
        <begin position="136"/>
        <end position="164"/>
    </location>
</feature>